<dbReference type="FunFam" id="3.40.50.720:FF:000173">
    <property type="entry name" value="3-oxoacyl-[acyl-carrier protein] reductase"/>
    <property type="match status" value="1"/>
</dbReference>
<evidence type="ECO:0000313" key="4">
    <source>
        <dbReference type="Proteomes" id="UP000198981"/>
    </source>
</evidence>
<dbReference type="InterPro" id="IPR020904">
    <property type="entry name" value="Sc_DH/Rdtase_CS"/>
</dbReference>
<comment type="similarity">
    <text evidence="1">Belongs to the short-chain dehydrogenases/reductases (SDR) family.</text>
</comment>
<proteinExistence type="inferred from homology"/>
<dbReference type="Pfam" id="PF13561">
    <property type="entry name" value="adh_short_C2"/>
    <property type="match status" value="1"/>
</dbReference>
<dbReference type="Gene3D" id="3.40.50.720">
    <property type="entry name" value="NAD(P)-binding Rossmann-like Domain"/>
    <property type="match status" value="1"/>
</dbReference>
<dbReference type="CDD" id="cd05233">
    <property type="entry name" value="SDR_c"/>
    <property type="match status" value="1"/>
</dbReference>
<dbReference type="SUPFAM" id="SSF51735">
    <property type="entry name" value="NAD(P)-binding Rossmann-fold domains"/>
    <property type="match status" value="1"/>
</dbReference>
<dbReference type="GO" id="GO:0016491">
    <property type="term" value="F:oxidoreductase activity"/>
    <property type="evidence" value="ECO:0007669"/>
    <property type="project" value="UniProtKB-KW"/>
</dbReference>
<organism evidence="3 4">
    <name type="scientific">Klenkia marina</name>
    <dbReference type="NCBI Taxonomy" id="1960309"/>
    <lineage>
        <taxon>Bacteria</taxon>
        <taxon>Bacillati</taxon>
        <taxon>Actinomycetota</taxon>
        <taxon>Actinomycetes</taxon>
        <taxon>Geodermatophilales</taxon>
        <taxon>Geodermatophilaceae</taxon>
        <taxon>Klenkia</taxon>
    </lineage>
</organism>
<gene>
    <name evidence="3" type="ORF">SAMN03159343_1370</name>
</gene>
<accession>A0A1G4XSK2</accession>
<dbReference type="InterPro" id="IPR002347">
    <property type="entry name" value="SDR_fam"/>
</dbReference>
<keyword evidence="2" id="KW-0560">Oxidoreductase</keyword>
<sequence length="248" mass="24311">MSTSRPVTVVTGGSRGIGAATVAALARAGHDVVVGYRSGADDAAAVVAGAEAVGVRAVAVRADVTDPADVDRLFATALGTPTGLVANAGLTAHLGDLADTPVDVVRTVLDTNLLGVVLCCRRAAQVMATDRGGAGGSVVCVSSAAATLGSAHEYVHYAAAKAGVDALVVGLAKELATAGVRVNGVAPGLVRTGIHAGAGDPGRLERVSGRVPMGRAGEPDEIAPAVVWLLGPEAGYVTGTVLRVAGGL</sequence>
<dbReference type="PANTHER" id="PTHR43639">
    <property type="entry name" value="OXIDOREDUCTASE, SHORT-CHAIN DEHYDROGENASE/REDUCTASE FAMILY (AFU_ORTHOLOGUE AFUA_5G02870)"/>
    <property type="match status" value="1"/>
</dbReference>
<reference evidence="4" key="1">
    <citation type="submission" date="2016-10" db="EMBL/GenBank/DDBJ databases">
        <authorList>
            <person name="Varghese N."/>
            <person name="Submissions S."/>
        </authorList>
    </citation>
    <scope>NUCLEOTIDE SEQUENCE [LARGE SCALE GENOMIC DNA]</scope>
    <source>
        <strain evidence="4">DSM 45722</strain>
    </source>
</reference>
<dbReference type="Proteomes" id="UP000198981">
    <property type="component" value="Unassembled WGS sequence"/>
</dbReference>
<dbReference type="AlphaFoldDB" id="A0A1G4XSK2"/>
<dbReference type="OrthoDB" id="20590at2"/>
<dbReference type="RefSeq" id="WP_092801452.1">
    <property type="nucleotide sequence ID" value="NZ_FMUH01000002.1"/>
</dbReference>
<dbReference type="PRINTS" id="PR00080">
    <property type="entry name" value="SDRFAMILY"/>
</dbReference>
<dbReference type="EMBL" id="FMUH01000002">
    <property type="protein sequence ID" value="SCX44181.1"/>
    <property type="molecule type" value="Genomic_DNA"/>
</dbReference>
<name>A0A1G4XSK2_9ACTN</name>
<dbReference type="STRING" id="1960309.SAMN03159343_1370"/>
<evidence type="ECO:0000256" key="2">
    <source>
        <dbReference type="ARBA" id="ARBA00023002"/>
    </source>
</evidence>
<evidence type="ECO:0000256" key="1">
    <source>
        <dbReference type="ARBA" id="ARBA00006484"/>
    </source>
</evidence>
<dbReference type="PROSITE" id="PS00061">
    <property type="entry name" value="ADH_SHORT"/>
    <property type="match status" value="1"/>
</dbReference>
<dbReference type="PANTHER" id="PTHR43639:SF1">
    <property type="entry name" value="SHORT-CHAIN DEHYDROGENASE_REDUCTASE FAMILY PROTEIN"/>
    <property type="match status" value="1"/>
</dbReference>
<dbReference type="InterPro" id="IPR036291">
    <property type="entry name" value="NAD(P)-bd_dom_sf"/>
</dbReference>
<dbReference type="PRINTS" id="PR00081">
    <property type="entry name" value="GDHRDH"/>
</dbReference>
<keyword evidence="4" id="KW-1185">Reference proteome</keyword>
<evidence type="ECO:0000313" key="3">
    <source>
        <dbReference type="EMBL" id="SCX44181.1"/>
    </source>
</evidence>
<protein>
    <submittedName>
        <fullName evidence="3">Glucose 1-dehydrogenase</fullName>
    </submittedName>
</protein>